<dbReference type="InterPro" id="IPR050194">
    <property type="entry name" value="Glycosyltransferase_grp1"/>
</dbReference>
<accession>G0J0T4</accession>
<reference evidence="3" key="1">
    <citation type="submission" date="2011-07" db="EMBL/GenBank/DDBJ databases">
        <title>The complete genome of Cyclobacterium marinum DSM 745.</title>
        <authorList>
            <person name="Lucas S."/>
            <person name="Han J."/>
            <person name="Lapidus A."/>
            <person name="Bruce D."/>
            <person name="Goodwin L."/>
            <person name="Pitluck S."/>
            <person name="Peters L."/>
            <person name="Kyrpides N."/>
            <person name="Mavromatis K."/>
            <person name="Ivanova N."/>
            <person name="Ovchinnikova G."/>
            <person name="Chertkov O."/>
            <person name="Detter J.C."/>
            <person name="Tapia R."/>
            <person name="Han C."/>
            <person name="Land M."/>
            <person name="Hauser L."/>
            <person name="Markowitz V."/>
            <person name="Cheng J.-F."/>
            <person name="Hugenholtz P."/>
            <person name="Woyke T."/>
            <person name="Wu D."/>
            <person name="Tindall B."/>
            <person name="Schuetze A."/>
            <person name="Brambilla E."/>
            <person name="Klenk H.-P."/>
            <person name="Eisen J.A."/>
        </authorList>
    </citation>
    <scope>NUCLEOTIDE SEQUENCE [LARGE SCALE GENOMIC DNA]</scope>
    <source>
        <strain evidence="3">ATCC 25205 / DSM 745 / LMG 13164 / NCIMB 1802</strain>
    </source>
</reference>
<dbReference type="PANTHER" id="PTHR45947">
    <property type="entry name" value="SULFOQUINOVOSYL TRANSFERASE SQD2"/>
    <property type="match status" value="1"/>
</dbReference>
<dbReference type="eggNOG" id="COG0438">
    <property type="taxonomic scope" value="Bacteria"/>
</dbReference>
<dbReference type="InterPro" id="IPR028098">
    <property type="entry name" value="Glyco_trans_4-like_N"/>
</dbReference>
<keyword evidence="2" id="KW-0808">Transferase</keyword>
<sequence>MKNFFNDLNLIGDQVTSSSTDINSEPINHDNKEKLLEVLFVSSGNMKKLDIAPFIKIQGESLKSENINVTYFKIRGKGIVGYLRNISELKKFLINKKFDLIHAHFTLSAWVVVLSFPKSPIVLSIMGTDAFGRLKKFSKVKIYNKYLTFLTILIQPFVSFIISKSPNIERHVWRKNKSTILPNGVNLSKFDGERISFAKELGLNPNKKYVLFLGNPNDVNKNFKLLEGLKEKLEQFEIEIINPYPVSHEVVVKLLSTVDVLVMCSVKEGSPNVVKEALASNCKGVFTDVGDVKKIVEGVKGYAVINLDQAELENAIHHVIAMKSCLGRHRIKELDLDSKIVAKKIRKIYDNLLNK</sequence>
<dbReference type="GO" id="GO:0016757">
    <property type="term" value="F:glycosyltransferase activity"/>
    <property type="evidence" value="ECO:0007669"/>
    <property type="project" value="TreeGrafter"/>
</dbReference>
<name>G0J0T4_CYCMS</name>
<organism evidence="2 3">
    <name type="scientific">Cyclobacterium marinum (strain ATCC 25205 / DSM 745 / LMG 13164 / NCIMB 1802)</name>
    <name type="common">Flectobacillus marinus</name>
    <dbReference type="NCBI Taxonomy" id="880070"/>
    <lineage>
        <taxon>Bacteria</taxon>
        <taxon>Pseudomonadati</taxon>
        <taxon>Bacteroidota</taxon>
        <taxon>Cytophagia</taxon>
        <taxon>Cytophagales</taxon>
        <taxon>Cyclobacteriaceae</taxon>
        <taxon>Cyclobacterium</taxon>
    </lineage>
</organism>
<keyword evidence="3" id="KW-1185">Reference proteome</keyword>
<dbReference type="SUPFAM" id="SSF53756">
    <property type="entry name" value="UDP-Glycosyltransferase/glycogen phosphorylase"/>
    <property type="match status" value="1"/>
</dbReference>
<dbReference type="KEGG" id="cmr:Cycma_0722"/>
<dbReference type="Gene3D" id="3.40.50.2000">
    <property type="entry name" value="Glycogen Phosphorylase B"/>
    <property type="match status" value="2"/>
</dbReference>
<dbReference type="Pfam" id="PF13692">
    <property type="entry name" value="Glyco_trans_1_4"/>
    <property type="match status" value="1"/>
</dbReference>
<dbReference type="Pfam" id="PF13439">
    <property type="entry name" value="Glyco_transf_4"/>
    <property type="match status" value="1"/>
</dbReference>
<proteinExistence type="predicted"/>
<dbReference type="Proteomes" id="UP000001635">
    <property type="component" value="Chromosome"/>
</dbReference>
<dbReference type="AlphaFoldDB" id="G0J0T4"/>
<protein>
    <submittedName>
        <fullName evidence="2">Glycosyl transferase group 1</fullName>
    </submittedName>
</protein>
<feature type="domain" description="Glycosyltransferase subfamily 4-like N-terminal" evidence="1">
    <location>
        <begin position="77"/>
        <end position="188"/>
    </location>
</feature>
<evidence type="ECO:0000259" key="1">
    <source>
        <dbReference type="Pfam" id="PF13439"/>
    </source>
</evidence>
<gene>
    <name evidence="2" type="ordered locus">Cycma_0722</name>
</gene>
<dbReference type="OrthoDB" id="9792269at2"/>
<evidence type="ECO:0000313" key="2">
    <source>
        <dbReference type="EMBL" id="AEL24496.1"/>
    </source>
</evidence>
<dbReference type="HOGENOM" id="CLU_066829_0_0_10"/>
<dbReference type="STRING" id="880070.Cycma_0722"/>
<dbReference type="EMBL" id="CP002955">
    <property type="protein sequence ID" value="AEL24496.1"/>
    <property type="molecule type" value="Genomic_DNA"/>
</dbReference>
<evidence type="ECO:0000313" key="3">
    <source>
        <dbReference type="Proteomes" id="UP000001635"/>
    </source>
</evidence>
<dbReference type="PANTHER" id="PTHR45947:SF15">
    <property type="entry name" value="TEICHURONIC ACID BIOSYNTHESIS GLYCOSYLTRANSFERASE TUAC-RELATED"/>
    <property type="match status" value="1"/>
</dbReference>
<dbReference type="RefSeq" id="WP_014018794.1">
    <property type="nucleotide sequence ID" value="NC_015914.1"/>
</dbReference>